<organism evidence="2 3">
    <name type="scientific">Candidatus Lachnoclostridium stercoravium</name>
    <dbReference type="NCBI Taxonomy" id="2838633"/>
    <lineage>
        <taxon>Bacteria</taxon>
        <taxon>Bacillati</taxon>
        <taxon>Bacillota</taxon>
        <taxon>Clostridia</taxon>
        <taxon>Lachnospirales</taxon>
        <taxon>Lachnospiraceae</taxon>
    </lineage>
</organism>
<dbReference type="Pfam" id="PF07454">
    <property type="entry name" value="SpoIIP"/>
    <property type="match status" value="1"/>
</dbReference>
<dbReference type="InterPro" id="IPR010897">
    <property type="entry name" value="Spore_II_P"/>
</dbReference>
<name>A0A9D2HGB3_9FIRM</name>
<dbReference type="EMBL" id="DWZA01000015">
    <property type="protein sequence ID" value="HJA70250.1"/>
    <property type="molecule type" value="Genomic_DNA"/>
</dbReference>
<evidence type="ECO:0000256" key="1">
    <source>
        <dbReference type="SAM" id="MobiDB-lite"/>
    </source>
</evidence>
<proteinExistence type="predicted"/>
<accession>A0A9D2HGB3</accession>
<gene>
    <name evidence="2" type="ORF">IAA07_01560</name>
</gene>
<evidence type="ECO:0000313" key="3">
    <source>
        <dbReference type="Proteomes" id="UP000823900"/>
    </source>
</evidence>
<sequence>MVILFLFLTVFLGGKRLWEEDLTEQAGYLTERSRETLPVLFQAAFRHYCPAGTSGEKEREENGETWWMEKLWGRIPLYRQGGEKRLSYQTAEAVDPAYRMYLEKKQADQEYRDASIESRGTLLENVMQADGSQAEGQKTDGQAAGEETAAKVLAESSTQARGAVYPIEQLADYDFMMSHFFSVHPSTTAGRDIMDAAAFLGKDLRLAAGSDEPQILIYHTHSQETYADHSPENPEATVVGVGNYLAELLQEKGYNVIHDTSAYDIQGGQLDRSKAYTYALEGITSILQENPSIQVVLDLHRDGVDEDNRLVAQVNGKTTARIMFFLGMSRTPEEAIEYLPNPNLEDNLAFSFQMQLKAEEYFPGFTRKIYLKGLRYNLHVRPRSSLIEVGAQNNIYEEARNAMEPLAEVLDMVLQGK</sequence>
<feature type="region of interest" description="Disordered" evidence="1">
    <location>
        <begin position="129"/>
        <end position="148"/>
    </location>
</feature>
<dbReference type="AlphaFoldDB" id="A0A9D2HGB3"/>
<comment type="caution">
    <text evidence="2">The sequence shown here is derived from an EMBL/GenBank/DDBJ whole genome shotgun (WGS) entry which is preliminary data.</text>
</comment>
<protein>
    <submittedName>
        <fullName evidence="2">Stage II sporulation protein P</fullName>
    </submittedName>
</protein>
<dbReference type="Proteomes" id="UP000823900">
    <property type="component" value="Unassembled WGS sequence"/>
</dbReference>
<reference evidence="2" key="2">
    <citation type="submission" date="2021-04" db="EMBL/GenBank/DDBJ databases">
        <authorList>
            <person name="Gilroy R."/>
        </authorList>
    </citation>
    <scope>NUCLEOTIDE SEQUENCE</scope>
    <source>
        <strain evidence="2">CHK178-16964</strain>
    </source>
</reference>
<reference evidence="2" key="1">
    <citation type="journal article" date="2021" name="PeerJ">
        <title>Extensive microbial diversity within the chicken gut microbiome revealed by metagenomics and culture.</title>
        <authorList>
            <person name="Gilroy R."/>
            <person name="Ravi A."/>
            <person name="Getino M."/>
            <person name="Pursley I."/>
            <person name="Horton D.L."/>
            <person name="Alikhan N.F."/>
            <person name="Baker D."/>
            <person name="Gharbi K."/>
            <person name="Hall N."/>
            <person name="Watson M."/>
            <person name="Adriaenssens E.M."/>
            <person name="Foster-Nyarko E."/>
            <person name="Jarju S."/>
            <person name="Secka A."/>
            <person name="Antonio M."/>
            <person name="Oren A."/>
            <person name="Chaudhuri R.R."/>
            <person name="La Ragione R."/>
            <person name="Hildebrand F."/>
            <person name="Pallen M.J."/>
        </authorList>
    </citation>
    <scope>NUCLEOTIDE SEQUENCE</scope>
    <source>
        <strain evidence="2">CHK178-16964</strain>
    </source>
</reference>
<feature type="compositionally biased region" description="Polar residues" evidence="1">
    <location>
        <begin position="130"/>
        <end position="140"/>
    </location>
</feature>
<dbReference type="NCBIfam" id="TIGR02867">
    <property type="entry name" value="spore_II_P"/>
    <property type="match status" value="1"/>
</dbReference>
<evidence type="ECO:0000313" key="2">
    <source>
        <dbReference type="EMBL" id="HJA70250.1"/>
    </source>
</evidence>